<feature type="transmembrane region" description="Helical" evidence="1">
    <location>
        <begin position="21"/>
        <end position="38"/>
    </location>
</feature>
<comment type="caution">
    <text evidence="2">The sequence shown here is derived from an EMBL/GenBank/DDBJ whole genome shotgun (WGS) entry which is preliminary data.</text>
</comment>
<sequence>METLTVSIRATRNARAGADRVSVVFWTLVTMIALVSLLNGNG</sequence>
<dbReference type="RefSeq" id="WP_270690919.1">
    <property type="nucleotide sequence ID" value="NZ_JAQFWQ010000193.1"/>
</dbReference>
<evidence type="ECO:0000313" key="3">
    <source>
        <dbReference type="Proteomes" id="UP001527866"/>
    </source>
</evidence>
<dbReference type="Proteomes" id="UP001527866">
    <property type="component" value="Unassembled WGS sequence"/>
</dbReference>
<evidence type="ECO:0000313" key="2">
    <source>
        <dbReference type="EMBL" id="MDA2815258.1"/>
    </source>
</evidence>
<keyword evidence="1" id="KW-0812">Transmembrane</keyword>
<accession>A0ABT4UEA7</accession>
<keyword evidence="3" id="KW-1185">Reference proteome</keyword>
<reference evidence="2 3" key="1">
    <citation type="submission" date="2023-01" db="EMBL/GenBank/DDBJ databases">
        <title>Draft genome sequence of Nocardiopsis sp. RSe5-2 isolated from halophytes.</title>
        <authorList>
            <person name="Duangmal K."/>
            <person name="Chantavorakit T."/>
        </authorList>
    </citation>
    <scope>NUCLEOTIDE SEQUENCE [LARGE SCALE GENOMIC DNA]</scope>
    <source>
        <strain evidence="2 3">RSe5-2</strain>
    </source>
</reference>
<keyword evidence="1" id="KW-0472">Membrane</keyword>
<evidence type="ECO:0000256" key="1">
    <source>
        <dbReference type="SAM" id="Phobius"/>
    </source>
</evidence>
<organism evidence="2 3">
    <name type="scientific">Nocardiopsis endophytica</name>
    <dbReference type="NCBI Taxonomy" id="3018445"/>
    <lineage>
        <taxon>Bacteria</taxon>
        <taxon>Bacillati</taxon>
        <taxon>Actinomycetota</taxon>
        <taxon>Actinomycetes</taxon>
        <taxon>Streptosporangiales</taxon>
        <taxon>Nocardiopsidaceae</taxon>
        <taxon>Nocardiopsis</taxon>
    </lineage>
</organism>
<proteinExistence type="predicted"/>
<protein>
    <submittedName>
        <fullName evidence="2">Uncharacterized protein</fullName>
    </submittedName>
</protein>
<name>A0ABT4UEA7_9ACTN</name>
<dbReference type="EMBL" id="JAQFWQ010000193">
    <property type="protein sequence ID" value="MDA2815258.1"/>
    <property type="molecule type" value="Genomic_DNA"/>
</dbReference>
<keyword evidence="1" id="KW-1133">Transmembrane helix</keyword>
<gene>
    <name evidence="2" type="ORF">O4J56_31740</name>
</gene>